<dbReference type="PRINTS" id="PR00411">
    <property type="entry name" value="PNDRDTASEI"/>
</dbReference>
<dbReference type="EMBL" id="BAAAQM010000007">
    <property type="protein sequence ID" value="GAA1961556.1"/>
    <property type="molecule type" value="Genomic_DNA"/>
</dbReference>
<name>A0ABP5CFH0_9ACTN</name>
<sequence>MTGTEVLDTAVVGAGPYGLSVGAHARARGSRTRVFGTPMRAWAEHMPVGMKLKSEPWASHLSDPRDQYTLREFCRLKGLPYAHGVPTPVETFVDYGRWFQQEAVPDVHETDVVRVDQTGSVFTLELADGGSVRARTVVLAAGFLPFPRIPEALAGLQAPQVLHSSTVNDLSAFAGKRVTVVGAGQAAIEIGVLLDEVGADVTLVARAARLAWNSFPADLPTSLWQRLRQPESGLGPGYYNKVLGDLPSLFRRLPGAYRMEVVRKTLGPQGSWWIRDRFEKSFDDAHVLTGTQITSAQPEGDALRLELSCGRELEADRVIAATGFEVDIRKLTVLGDELRGRVRGLLGSYGPPHLGAGFDSSVPGLHIVGLAAAATFGPSMRFVFGSAFAARKVAPRLPR</sequence>
<keyword evidence="3" id="KW-1185">Reference proteome</keyword>
<reference evidence="3" key="1">
    <citation type="journal article" date="2019" name="Int. J. Syst. Evol. Microbiol.">
        <title>The Global Catalogue of Microorganisms (GCM) 10K type strain sequencing project: providing services to taxonomists for standard genome sequencing and annotation.</title>
        <authorList>
            <consortium name="The Broad Institute Genomics Platform"/>
            <consortium name="The Broad Institute Genome Sequencing Center for Infectious Disease"/>
            <person name="Wu L."/>
            <person name="Ma J."/>
        </authorList>
    </citation>
    <scope>NUCLEOTIDE SEQUENCE [LARGE SCALE GENOMIC DNA]</scope>
    <source>
        <strain evidence="3">JCM 16013</strain>
    </source>
</reference>
<evidence type="ECO:0000313" key="2">
    <source>
        <dbReference type="EMBL" id="GAA1961556.1"/>
    </source>
</evidence>
<dbReference type="Proteomes" id="UP001499854">
    <property type="component" value="Unassembled WGS sequence"/>
</dbReference>
<dbReference type="SUPFAM" id="SSF51905">
    <property type="entry name" value="FAD/NAD(P)-binding domain"/>
    <property type="match status" value="1"/>
</dbReference>
<organism evidence="2 3">
    <name type="scientific">Catenulispora subtropica</name>
    <dbReference type="NCBI Taxonomy" id="450798"/>
    <lineage>
        <taxon>Bacteria</taxon>
        <taxon>Bacillati</taxon>
        <taxon>Actinomycetota</taxon>
        <taxon>Actinomycetes</taxon>
        <taxon>Catenulisporales</taxon>
        <taxon>Catenulisporaceae</taxon>
        <taxon>Catenulispora</taxon>
    </lineage>
</organism>
<gene>
    <name evidence="2" type="ORF">GCM10009838_17700</name>
</gene>
<proteinExistence type="predicted"/>
<dbReference type="GO" id="GO:0004497">
    <property type="term" value="F:monooxygenase activity"/>
    <property type="evidence" value="ECO:0007669"/>
    <property type="project" value="UniProtKB-KW"/>
</dbReference>
<dbReference type="InterPro" id="IPR050982">
    <property type="entry name" value="Auxin_biosynth/cation_transpt"/>
</dbReference>
<evidence type="ECO:0000313" key="3">
    <source>
        <dbReference type="Proteomes" id="UP001499854"/>
    </source>
</evidence>
<keyword evidence="1" id="KW-0560">Oxidoreductase</keyword>
<dbReference type="Pfam" id="PF13738">
    <property type="entry name" value="Pyr_redox_3"/>
    <property type="match status" value="1"/>
</dbReference>
<protein>
    <submittedName>
        <fullName evidence="2">SidA/IucD/PvdA family monooxygenase</fullName>
    </submittedName>
</protein>
<evidence type="ECO:0000256" key="1">
    <source>
        <dbReference type="ARBA" id="ARBA00023002"/>
    </source>
</evidence>
<dbReference type="PRINTS" id="PR00368">
    <property type="entry name" value="FADPNR"/>
</dbReference>
<accession>A0ABP5CFH0</accession>
<keyword evidence="2" id="KW-0503">Monooxygenase</keyword>
<dbReference type="Gene3D" id="3.50.50.60">
    <property type="entry name" value="FAD/NAD(P)-binding domain"/>
    <property type="match status" value="1"/>
</dbReference>
<dbReference type="PANTHER" id="PTHR43539">
    <property type="entry name" value="FLAVIN-BINDING MONOOXYGENASE-LIKE PROTEIN (AFU_ORTHOLOGUE AFUA_4G09220)"/>
    <property type="match status" value="1"/>
</dbReference>
<dbReference type="InterPro" id="IPR036188">
    <property type="entry name" value="FAD/NAD-bd_sf"/>
</dbReference>
<dbReference type="PANTHER" id="PTHR43539:SF78">
    <property type="entry name" value="FLAVIN-CONTAINING MONOOXYGENASE"/>
    <property type="match status" value="1"/>
</dbReference>
<dbReference type="RefSeq" id="WP_344656459.1">
    <property type="nucleotide sequence ID" value="NZ_BAAAQM010000007.1"/>
</dbReference>
<comment type="caution">
    <text evidence="2">The sequence shown here is derived from an EMBL/GenBank/DDBJ whole genome shotgun (WGS) entry which is preliminary data.</text>
</comment>